<dbReference type="Proteomes" id="UP000276215">
    <property type="component" value="Unassembled WGS sequence"/>
</dbReference>
<name>A0A3N4JTQ8_9PEZI</name>
<sequence>MLYRYGCRRGERKLLYRHVICTVQLLAKIDAWALRTCAKLLLCYSEIAIVRRITLSMTEDRILATAPAHGTTGASASTHYRTCMQGFRKVSLPVEAPQLAIRSSIQSLSCGTREPRDYFGKNITQLHDMIGARHPRTKSNPSSEKKDYKIRFFREIWLGSIQPSYLDVFRPRTLTRLLETPWIAKKQPHVRQ</sequence>
<dbReference type="EMBL" id="ML120371">
    <property type="protein sequence ID" value="RPB01710.1"/>
    <property type="molecule type" value="Genomic_DNA"/>
</dbReference>
<reference evidence="1 2" key="1">
    <citation type="journal article" date="2018" name="Nat. Ecol. Evol.">
        <title>Pezizomycetes genomes reveal the molecular basis of ectomycorrhizal truffle lifestyle.</title>
        <authorList>
            <person name="Murat C."/>
            <person name="Payen T."/>
            <person name="Noel B."/>
            <person name="Kuo A."/>
            <person name="Morin E."/>
            <person name="Chen J."/>
            <person name="Kohler A."/>
            <person name="Krizsan K."/>
            <person name="Balestrini R."/>
            <person name="Da Silva C."/>
            <person name="Montanini B."/>
            <person name="Hainaut M."/>
            <person name="Levati E."/>
            <person name="Barry K.W."/>
            <person name="Belfiori B."/>
            <person name="Cichocki N."/>
            <person name="Clum A."/>
            <person name="Dockter R.B."/>
            <person name="Fauchery L."/>
            <person name="Guy J."/>
            <person name="Iotti M."/>
            <person name="Le Tacon F."/>
            <person name="Lindquist E.A."/>
            <person name="Lipzen A."/>
            <person name="Malagnac F."/>
            <person name="Mello A."/>
            <person name="Molinier V."/>
            <person name="Miyauchi S."/>
            <person name="Poulain J."/>
            <person name="Riccioni C."/>
            <person name="Rubini A."/>
            <person name="Sitrit Y."/>
            <person name="Splivallo R."/>
            <person name="Traeger S."/>
            <person name="Wang M."/>
            <person name="Zifcakova L."/>
            <person name="Wipf D."/>
            <person name="Zambonelli A."/>
            <person name="Paolocci F."/>
            <person name="Nowrousian M."/>
            <person name="Ottonello S."/>
            <person name="Baldrian P."/>
            <person name="Spatafora J.W."/>
            <person name="Henrissat B."/>
            <person name="Nagy L.G."/>
            <person name="Aury J.M."/>
            <person name="Wincker P."/>
            <person name="Grigoriev I.V."/>
            <person name="Bonfante P."/>
            <person name="Martin F.M."/>
        </authorList>
    </citation>
    <scope>NUCLEOTIDE SEQUENCE [LARGE SCALE GENOMIC DNA]</scope>
    <source>
        <strain evidence="1 2">120613-1</strain>
    </source>
</reference>
<evidence type="ECO:0000313" key="1">
    <source>
        <dbReference type="EMBL" id="RPB01710.1"/>
    </source>
</evidence>
<organism evidence="1 2">
    <name type="scientific">Choiromyces venosus 120613-1</name>
    <dbReference type="NCBI Taxonomy" id="1336337"/>
    <lineage>
        <taxon>Eukaryota</taxon>
        <taxon>Fungi</taxon>
        <taxon>Dikarya</taxon>
        <taxon>Ascomycota</taxon>
        <taxon>Pezizomycotina</taxon>
        <taxon>Pezizomycetes</taxon>
        <taxon>Pezizales</taxon>
        <taxon>Tuberaceae</taxon>
        <taxon>Choiromyces</taxon>
    </lineage>
</organism>
<evidence type="ECO:0000313" key="2">
    <source>
        <dbReference type="Proteomes" id="UP000276215"/>
    </source>
</evidence>
<proteinExistence type="predicted"/>
<keyword evidence="2" id="KW-1185">Reference proteome</keyword>
<protein>
    <submittedName>
        <fullName evidence="1">Uncharacterized protein</fullName>
    </submittedName>
</protein>
<gene>
    <name evidence="1" type="ORF">L873DRAFT_595551</name>
</gene>
<dbReference type="AlphaFoldDB" id="A0A3N4JTQ8"/>
<accession>A0A3N4JTQ8</accession>